<dbReference type="Pfam" id="PF12945">
    <property type="entry name" value="PilZNR"/>
    <property type="match status" value="1"/>
</dbReference>
<proteinExistence type="predicted"/>
<feature type="domain" description="PilZ" evidence="1">
    <location>
        <begin position="104"/>
        <end position="208"/>
    </location>
</feature>
<gene>
    <name evidence="3" type="ORF">Q5Y73_06650</name>
</gene>
<feature type="domain" description="Type III secretion system flagellar brake protein YcgR PilZN" evidence="2">
    <location>
        <begin position="3"/>
        <end position="94"/>
    </location>
</feature>
<accession>A0ABT9IWM8</accession>
<evidence type="ECO:0000259" key="2">
    <source>
        <dbReference type="Pfam" id="PF12945"/>
    </source>
</evidence>
<evidence type="ECO:0000259" key="1">
    <source>
        <dbReference type="Pfam" id="PF07238"/>
    </source>
</evidence>
<reference evidence="3 4" key="1">
    <citation type="submission" date="2023-08" db="EMBL/GenBank/DDBJ databases">
        <authorList>
            <person name="Park J.-S."/>
        </authorList>
    </citation>
    <scope>NUCLEOTIDE SEQUENCE [LARGE SCALE GENOMIC DNA]</scope>
    <source>
        <strain evidence="3 4">2205SS18-9</strain>
    </source>
</reference>
<evidence type="ECO:0000313" key="3">
    <source>
        <dbReference type="EMBL" id="MDP5273776.1"/>
    </source>
</evidence>
<keyword evidence="4" id="KW-1185">Reference proteome</keyword>
<sequence length="216" mass="25539">MLKIGHILLLEIQPNDELENNDTILYKTRISDIQNNMIFIEMPTEIKSGKFRHLQDGVELFVRFNSEDDVKYGFSSFVIGTKKEGIRQILIKKPSPDEFIHIDDRKYLRVPANLELALQSSNHHRFLAKTVDISGGGIAFICEEQVEVNQSFRCWLLIQHKNEHIQHIPFEGKVLRMKKLDSDRTKVMLHFMKIDEEDRRSIIRYCFERQLELRKK</sequence>
<organism evidence="3 4">
    <name type="scientific">Chengkuizengella axinellae</name>
    <dbReference type="NCBI Taxonomy" id="3064388"/>
    <lineage>
        <taxon>Bacteria</taxon>
        <taxon>Bacillati</taxon>
        <taxon>Bacillota</taxon>
        <taxon>Bacilli</taxon>
        <taxon>Bacillales</taxon>
        <taxon>Paenibacillaceae</taxon>
        <taxon>Chengkuizengella</taxon>
    </lineage>
</organism>
<dbReference type="Gene3D" id="2.40.10.220">
    <property type="entry name" value="predicted glycosyltransferase like domains"/>
    <property type="match status" value="1"/>
</dbReference>
<dbReference type="SUPFAM" id="SSF141371">
    <property type="entry name" value="PilZ domain-like"/>
    <property type="match status" value="1"/>
</dbReference>
<evidence type="ECO:0000313" key="4">
    <source>
        <dbReference type="Proteomes" id="UP001231941"/>
    </source>
</evidence>
<dbReference type="InterPro" id="IPR009875">
    <property type="entry name" value="PilZ_domain"/>
</dbReference>
<dbReference type="Pfam" id="PF07238">
    <property type="entry name" value="PilZ"/>
    <property type="match status" value="1"/>
</dbReference>
<name>A0ABT9IWM8_9BACL</name>
<dbReference type="EMBL" id="JAVAMP010000002">
    <property type="protein sequence ID" value="MDP5273776.1"/>
    <property type="molecule type" value="Genomic_DNA"/>
</dbReference>
<dbReference type="InterPro" id="IPR009926">
    <property type="entry name" value="T3SS_YcgR_PilZN"/>
</dbReference>
<protein>
    <submittedName>
        <fullName evidence="3">PilZ domain-containing protein</fullName>
    </submittedName>
</protein>
<comment type="caution">
    <text evidence="3">The sequence shown here is derived from an EMBL/GenBank/DDBJ whole genome shotgun (WGS) entry which is preliminary data.</text>
</comment>
<dbReference type="Proteomes" id="UP001231941">
    <property type="component" value="Unassembled WGS sequence"/>
</dbReference>
<dbReference type="RefSeq" id="WP_305991078.1">
    <property type="nucleotide sequence ID" value="NZ_JAVAMP010000002.1"/>
</dbReference>